<keyword evidence="6" id="KW-1185">Reference proteome</keyword>
<keyword evidence="2" id="KW-0238">DNA-binding</keyword>
<evidence type="ECO:0000256" key="3">
    <source>
        <dbReference type="ARBA" id="ARBA00023163"/>
    </source>
</evidence>
<keyword evidence="3" id="KW-0804">Transcription</keyword>
<protein>
    <submittedName>
        <fullName evidence="5">Lrp/AsnC family transcriptional regulator</fullName>
    </submittedName>
</protein>
<dbReference type="InterPro" id="IPR000485">
    <property type="entry name" value="AsnC-type_HTH_dom"/>
</dbReference>
<dbReference type="SMART" id="SM00344">
    <property type="entry name" value="HTH_ASNC"/>
    <property type="match status" value="2"/>
</dbReference>
<accession>A0ABP5QFI1</accession>
<evidence type="ECO:0000256" key="2">
    <source>
        <dbReference type="ARBA" id="ARBA00023125"/>
    </source>
</evidence>
<sequence length="328" mass="36541">MRAPLGAPAARGAVERYLVDDTDLKIQALLRDDGRMAFADIGMAVGLSADAVRTRVGRLVSDGVLRIIGAVHPSTLGYFAIGTAWLSYPGRVSELALRLQRMPNITYMTEVLGPYNVLLEIAGHDDDELARTLQEITDLNPDIRVRDVWRTLEYHKWHSQGRPDEPGPDSSSAIPHDQLSESDIRLLRVLVQNPRASYRELAAEVDESYWNVRRRVQQLFSTHTIRPTAMLDRTATGRAVVGNMGIRLAGDVDSALRTIADMDEVNIVSWQTGMFNTLAEFACRSQEDVGRLSRAIASIPSVTEVQVWPYVRTHIAATPWLLEDSVTR</sequence>
<dbReference type="Gene3D" id="3.30.70.920">
    <property type="match status" value="1"/>
</dbReference>
<proteinExistence type="predicted"/>
<dbReference type="Gene3D" id="1.10.10.10">
    <property type="entry name" value="Winged helix-like DNA-binding domain superfamily/Winged helix DNA-binding domain"/>
    <property type="match status" value="2"/>
</dbReference>
<dbReference type="InterPro" id="IPR019885">
    <property type="entry name" value="Tscrpt_reg_HTH_AsnC-type_CS"/>
</dbReference>
<feature type="domain" description="HTH asnC-type" evidence="4">
    <location>
        <begin position="19"/>
        <end position="79"/>
    </location>
</feature>
<dbReference type="SUPFAM" id="SSF46785">
    <property type="entry name" value="Winged helix' DNA-binding domain"/>
    <property type="match status" value="2"/>
</dbReference>
<dbReference type="InterPro" id="IPR011008">
    <property type="entry name" value="Dimeric_a/b-barrel"/>
</dbReference>
<dbReference type="InterPro" id="IPR036390">
    <property type="entry name" value="WH_DNA-bd_sf"/>
</dbReference>
<dbReference type="PRINTS" id="PR00033">
    <property type="entry name" value="HTHASNC"/>
</dbReference>
<dbReference type="PROSITE" id="PS50956">
    <property type="entry name" value="HTH_ASNC_2"/>
    <property type="match status" value="1"/>
</dbReference>
<dbReference type="InterPro" id="IPR036388">
    <property type="entry name" value="WH-like_DNA-bd_sf"/>
</dbReference>
<evidence type="ECO:0000259" key="4">
    <source>
        <dbReference type="PROSITE" id="PS50956"/>
    </source>
</evidence>
<dbReference type="PROSITE" id="PS00519">
    <property type="entry name" value="HTH_ASNC_1"/>
    <property type="match status" value="1"/>
</dbReference>
<dbReference type="Proteomes" id="UP001500929">
    <property type="component" value="Unassembled WGS sequence"/>
</dbReference>
<evidence type="ECO:0000313" key="5">
    <source>
        <dbReference type="EMBL" id="GAA2234324.1"/>
    </source>
</evidence>
<evidence type="ECO:0000256" key="1">
    <source>
        <dbReference type="ARBA" id="ARBA00023015"/>
    </source>
</evidence>
<gene>
    <name evidence="5" type="ORF">GCM10009851_19190</name>
</gene>
<dbReference type="SUPFAM" id="SSF54909">
    <property type="entry name" value="Dimeric alpha+beta barrel"/>
    <property type="match status" value="1"/>
</dbReference>
<keyword evidence="1" id="KW-0805">Transcription regulation</keyword>
<dbReference type="EMBL" id="BAAAQY010000005">
    <property type="protein sequence ID" value="GAA2234324.1"/>
    <property type="molecule type" value="Genomic_DNA"/>
</dbReference>
<dbReference type="RefSeq" id="WP_259479399.1">
    <property type="nucleotide sequence ID" value="NZ_BAAAQY010000005.1"/>
</dbReference>
<dbReference type="Pfam" id="PF13404">
    <property type="entry name" value="HTH_AsnC-type"/>
    <property type="match status" value="2"/>
</dbReference>
<dbReference type="PANTHER" id="PTHR30154">
    <property type="entry name" value="LEUCINE-RESPONSIVE REGULATORY PROTEIN"/>
    <property type="match status" value="1"/>
</dbReference>
<organism evidence="5 6">
    <name type="scientific">Herbiconiux moechotypicola</name>
    <dbReference type="NCBI Taxonomy" id="637393"/>
    <lineage>
        <taxon>Bacteria</taxon>
        <taxon>Bacillati</taxon>
        <taxon>Actinomycetota</taxon>
        <taxon>Actinomycetes</taxon>
        <taxon>Micrococcales</taxon>
        <taxon>Microbacteriaceae</taxon>
        <taxon>Herbiconiux</taxon>
    </lineage>
</organism>
<comment type="caution">
    <text evidence="5">The sequence shown here is derived from an EMBL/GenBank/DDBJ whole genome shotgun (WGS) entry which is preliminary data.</text>
</comment>
<dbReference type="InterPro" id="IPR019888">
    <property type="entry name" value="Tscrpt_reg_AsnC-like"/>
</dbReference>
<reference evidence="6" key="1">
    <citation type="journal article" date="2019" name="Int. J. Syst. Evol. Microbiol.">
        <title>The Global Catalogue of Microorganisms (GCM) 10K type strain sequencing project: providing services to taxonomists for standard genome sequencing and annotation.</title>
        <authorList>
            <consortium name="The Broad Institute Genomics Platform"/>
            <consortium name="The Broad Institute Genome Sequencing Center for Infectious Disease"/>
            <person name="Wu L."/>
            <person name="Ma J."/>
        </authorList>
    </citation>
    <scope>NUCLEOTIDE SEQUENCE [LARGE SCALE GENOMIC DNA]</scope>
    <source>
        <strain evidence="6">JCM 16117</strain>
    </source>
</reference>
<evidence type="ECO:0000313" key="6">
    <source>
        <dbReference type="Proteomes" id="UP001500929"/>
    </source>
</evidence>
<dbReference type="PANTHER" id="PTHR30154:SF34">
    <property type="entry name" value="TRANSCRIPTIONAL REGULATOR AZLB"/>
    <property type="match status" value="1"/>
</dbReference>
<name>A0ABP5QFI1_9MICO</name>